<dbReference type="RefSeq" id="WP_084121859.1">
    <property type="nucleotide sequence ID" value="NZ_LT838813.1"/>
</dbReference>
<name>A0A1W2H881_9BACT</name>
<dbReference type="Pfam" id="PF05368">
    <property type="entry name" value="NmrA"/>
    <property type="match status" value="1"/>
</dbReference>
<dbReference type="Gene3D" id="3.40.50.720">
    <property type="entry name" value="NAD(P)-binding Rossmann-like Domain"/>
    <property type="match status" value="1"/>
</dbReference>
<reference evidence="3" key="1">
    <citation type="submission" date="2017-04" db="EMBL/GenBank/DDBJ databases">
        <authorList>
            <person name="Varghese N."/>
            <person name="Submissions S."/>
        </authorList>
    </citation>
    <scope>NUCLEOTIDE SEQUENCE [LARGE SCALE GENOMIC DNA]</scope>
    <source>
        <strain evidence="3">DSM 16537</strain>
    </source>
</reference>
<dbReference type="GO" id="GO:0005737">
    <property type="term" value="C:cytoplasm"/>
    <property type="evidence" value="ECO:0007669"/>
    <property type="project" value="TreeGrafter"/>
</dbReference>
<sequence length="461" mass="53390">MKKTIAIAGAGGYIGRWFIHNFKDKYKIIALSRREAVQNPDPDVEWRKVELFSITSTIEALRGVDYAIYLIHSMSALTRLDQGSFEDTDLLLADNFSRAAQANNIKQILYLGGILPKDVAEEKISIHLRSRLEVEKTLGSKGVPVTALRAGIIVGPGGSSFEMVRNLVRKLPALMCPKWTNSQTQAISLRDTMTIMDVCLGNPDVFGKSIEIGSPEILTYKGMLEETARVMGKRRWIFSVPIFSVGLSKLWVSFFGETPMKLVSPLVESLKHTLTLSEELRFKEKEIDYLSFRESVLEALNPENKLPKLPKFKNEREVKNTVRSIQRMPNTRHKSALWVANRYKVWLPTFFRFLINVKENERGDIGFFMLKGKKPMLQLTWIPDRSDIKRQLFYITGGWLVKRFDYGWLEFREVMNGRYMISAIHEFVPRLPWFVYINTQARIHLWVMNRFRDYLEKYKGF</sequence>
<dbReference type="SUPFAM" id="SSF51735">
    <property type="entry name" value="NAD(P)-binding Rossmann-fold domains"/>
    <property type="match status" value="1"/>
</dbReference>
<keyword evidence="3" id="KW-1185">Reference proteome</keyword>
<dbReference type="GO" id="GO:0004029">
    <property type="term" value="F:aldehyde dehydrogenase (NAD+) activity"/>
    <property type="evidence" value="ECO:0007669"/>
    <property type="project" value="TreeGrafter"/>
</dbReference>
<evidence type="ECO:0000313" key="3">
    <source>
        <dbReference type="Proteomes" id="UP000192333"/>
    </source>
</evidence>
<dbReference type="InterPro" id="IPR036291">
    <property type="entry name" value="NAD(P)-bd_dom_sf"/>
</dbReference>
<dbReference type="PANTHER" id="PTHR48079">
    <property type="entry name" value="PROTEIN YEEZ"/>
    <property type="match status" value="1"/>
</dbReference>
<dbReference type="EMBL" id="LT838813">
    <property type="protein sequence ID" value="SMD45105.1"/>
    <property type="molecule type" value="Genomic_DNA"/>
</dbReference>
<gene>
    <name evidence="2" type="ORF">SAMN00777080_3747</name>
</gene>
<protein>
    <submittedName>
        <fullName evidence="2">Uncharacterized conserved protein YbjT, contains NAD(P)-binding and DUF2867 domains</fullName>
    </submittedName>
</protein>
<evidence type="ECO:0000313" key="2">
    <source>
        <dbReference type="EMBL" id="SMD45105.1"/>
    </source>
</evidence>
<dbReference type="InterPro" id="IPR008030">
    <property type="entry name" value="NmrA-like"/>
</dbReference>
<dbReference type="Proteomes" id="UP000192333">
    <property type="component" value="Chromosome I"/>
</dbReference>
<feature type="domain" description="NmrA-like" evidence="1">
    <location>
        <begin position="1"/>
        <end position="241"/>
    </location>
</feature>
<organism evidence="2 3">
    <name type="scientific">Aquiflexum balticum DSM 16537</name>
    <dbReference type="NCBI Taxonomy" id="758820"/>
    <lineage>
        <taxon>Bacteria</taxon>
        <taxon>Pseudomonadati</taxon>
        <taxon>Bacteroidota</taxon>
        <taxon>Cytophagia</taxon>
        <taxon>Cytophagales</taxon>
        <taxon>Cyclobacteriaceae</taxon>
        <taxon>Aquiflexum</taxon>
    </lineage>
</organism>
<dbReference type="STRING" id="758820.SAMN00777080_3747"/>
<proteinExistence type="predicted"/>
<evidence type="ECO:0000259" key="1">
    <source>
        <dbReference type="Pfam" id="PF05368"/>
    </source>
</evidence>
<dbReference type="PANTHER" id="PTHR48079:SF6">
    <property type="entry name" value="NAD(P)-BINDING DOMAIN-CONTAINING PROTEIN-RELATED"/>
    <property type="match status" value="1"/>
</dbReference>
<dbReference type="OrthoDB" id="9774199at2"/>
<dbReference type="InterPro" id="IPR051783">
    <property type="entry name" value="NAD(P)-dependent_oxidoreduct"/>
</dbReference>
<dbReference type="AlphaFoldDB" id="A0A1W2H881"/>
<accession>A0A1W2H881</accession>